<organism evidence="1 2">
    <name type="scientific">Cutaneotrichosporon cavernicola</name>
    <dbReference type="NCBI Taxonomy" id="279322"/>
    <lineage>
        <taxon>Eukaryota</taxon>
        <taxon>Fungi</taxon>
        <taxon>Dikarya</taxon>
        <taxon>Basidiomycota</taxon>
        <taxon>Agaricomycotina</taxon>
        <taxon>Tremellomycetes</taxon>
        <taxon>Trichosporonales</taxon>
        <taxon>Trichosporonaceae</taxon>
        <taxon>Cutaneotrichosporon</taxon>
    </lineage>
</organism>
<evidence type="ECO:0000313" key="2">
    <source>
        <dbReference type="Proteomes" id="UP001233271"/>
    </source>
</evidence>
<proteinExistence type="predicted"/>
<dbReference type="AlphaFoldDB" id="A0AA48L594"/>
<dbReference type="EMBL" id="AP028215">
    <property type="protein sequence ID" value="BEI92195.1"/>
    <property type="molecule type" value="Genomic_DNA"/>
</dbReference>
<sequence>MNNADLALIREHSRLPYRWTFEDLLAYALVRRAAELPVILMQSSWLLVSKPSKPRVIISSGLVREGQRPAKKGRMLEKLGDSTPTVLELQPRADQAPKKINTSLLSNVTAAVIQLSDIFQGVVAFLDDSMLDRRNVPTYFTVINRLDEQLV</sequence>
<dbReference type="Proteomes" id="UP001233271">
    <property type="component" value="Chromosome 4"/>
</dbReference>
<dbReference type="RefSeq" id="XP_060457460.1">
    <property type="nucleotide sequence ID" value="XM_060600914.1"/>
</dbReference>
<dbReference type="GeneID" id="85496065"/>
<accession>A0AA48L594</accession>
<evidence type="ECO:0000313" key="1">
    <source>
        <dbReference type="EMBL" id="BEI92195.1"/>
    </source>
</evidence>
<name>A0AA48L594_9TREE</name>
<dbReference type="KEGG" id="ccac:CcaHIS019_0410150"/>
<protein>
    <submittedName>
        <fullName evidence="1">Uncharacterized protein</fullName>
    </submittedName>
</protein>
<keyword evidence="2" id="KW-1185">Reference proteome</keyword>
<gene>
    <name evidence="1" type="ORF">CcaverHIS019_0410150</name>
</gene>
<reference evidence="1" key="1">
    <citation type="journal article" date="2023" name="BMC Genomics">
        <title>Chromosome-level genome assemblies of Cutaneotrichosporon spp. (Trichosporonales, Basidiomycota) reveal imbalanced evolution between nucleotide sequences and chromosome synteny.</title>
        <authorList>
            <person name="Kobayashi Y."/>
            <person name="Kayamori A."/>
            <person name="Aoki K."/>
            <person name="Shiwa Y."/>
            <person name="Matsutani M."/>
            <person name="Fujita N."/>
            <person name="Sugita T."/>
            <person name="Iwasaki W."/>
            <person name="Tanaka N."/>
            <person name="Takashima M."/>
        </authorList>
    </citation>
    <scope>NUCLEOTIDE SEQUENCE</scope>
    <source>
        <strain evidence="1">HIS019</strain>
    </source>
</reference>